<dbReference type="AlphaFoldDB" id="A0A6N3FF37"/>
<dbReference type="Pfam" id="PF17762">
    <property type="entry name" value="HTH_ParB"/>
    <property type="match status" value="1"/>
</dbReference>
<dbReference type="SUPFAM" id="SSF109709">
    <property type="entry name" value="KorB DNA-binding domain-like"/>
    <property type="match status" value="1"/>
</dbReference>
<protein>
    <recommendedName>
        <fullName evidence="1">ParB/Spo0J HTH domain-containing protein</fullName>
    </recommendedName>
</protein>
<evidence type="ECO:0000313" key="2">
    <source>
        <dbReference type="EMBL" id="VYU50741.1"/>
    </source>
</evidence>
<sequence length="164" mass="18567">MNSSECNNIDTRKELAKIAGVGVEKYYRTNKILKTDNEEIKEKLKNGDISVNKAVASPMKMAKCIQELERIKGIRKGSAGKVSLGGNKHTNKETITQKDLANELNISRQQLRNYKQLNDLIPDLQTMVENGSMKATVGYKIWAKMSEEEQEKFFNDIGIVLKPY</sequence>
<feature type="domain" description="ParB/Spo0J HTH" evidence="1">
    <location>
        <begin position="88"/>
        <end position="157"/>
    </location>
</feature>
<organism evidence="2">
    <name type="scientific">Clostridium butyricum</name>
    <dbReference type="NCBI Taxonomy" id="1492"/>
    <lineage>
        <taxon>Bacteria</taxon>
        <taxon>Bacillati</taxon>
        <taxon>Bacillota</taxon>
        <taxon>Clostridia</taxon>
        <taxon>Eubacteriales</taxon>
        <taxon>Clostridiaceae</taxon>
        <taxon>Clostridium</taxon>
    </lineage>
</organism>
<proteinExistence type="predicted"/>
<dbReference type="EMBL" id="CACRTU010000024">
    <property type="protein sequence ID" value="VYU50741.1"/>
    <property type="molecule type" value="Genomic_DNA"/>
</dbReference>
<dbReference type="Gene3D" id="1.10.10.2830">
    <property type="match status" value="1"/>
</dbReference>
<reference evidence="2" key="1">
    <citation type="submission" date="2019-11" db="EMBL/GenBank/DDBJ databases">
        <authorList>
            <person name="Feng L."/>
        </authorList>
    </citation>
    <scope>NUCLEOTIDE SEQUENCE</scope>
    <source>
        <strain evidence="2">CButyricumLFYP62</strain>
    </source>
</reference>
<accession>A0A6N3FF37</accession>
<dbReference type="InterPro" id="IPR041468">
    <property type="entry name" value="HTH_ParB/Spo0J"/>
</dbReference>
<name>A0A6N3FF37_CLOBU</name>
<gene>
    <name evidence="2" type="ORF">CBLFYP62_02555</name>
</gene>
<evidence type="ECO:0000259" key="1">
    <source>
        <dbReference type="Pfam" id="PF17762"/>
    </source>
</evidence>
<dbReference type="RefSeq" id="WP_421757378.1">
    <property type="nucleotide sequence ID" value="NZ_CACRTU010000024.1"/>
</dbReference>